<keyword evidence="3" id="KW-0378">Hydrolase</keyword>
<evidence type="ECO:0000256" key="1">
    <source>
        <dbReference type="ARBA" id="ARBA00001946"/>
    </source>
</evidence>
<dbReference type="GO" id="GO:0016787">
    <property type="term" value="F:hydrolase activity"/>
    <property type="evidence" value="ECO:0007669"/>
    <property type="project" value="UniProtKB-KW"/>
</dbReference>
<name>A0A1H7FPI6_9FIRM</name>
<evidence type="ECO:0000313" key="8">
    <source>
        <dbReference type="Proteomes" id="UP000182321"/>
    </source>
</evidence>
<organism evidence="7 8">
    <name type="scientific">Pseudobutyrivibrio ruminis</name>
    <dbReference type="NCBI Taxonomy" id="46206"/>
    <lineage>
        <taxon>Bacteria</taxon>
        <taxon>Bacillati</taxon>
        <taxon>Bacillota</taxon>
        <taxon>Clostridia</taxon>
        <taxon>Lachnospirales</taxon>
        <taxon>Lachnospiraceae</taxon>
        <taxon>Pseudobutyrivibrio</taxon>
    </lineage>
</organism>
<dbReference type="GO" id="GO:0004540">
    <property type="term" value="F:RNA nuclease activity"/>
    <property type="evidence" value="ECO:0007669"/>
    <property type="project" value="InterPro"/>
</dbReference>
<accession>A0A1H7FPI6</accession>
<dbReference type="AlphaFoldDB" id="A0A1H7FPI6"/>
<gene>
    <name evidence="7" type="ORF">SAMN02910377_00434</name>
</gene>
<feature type="domain" description="RNA-binding protein AU-1/Ribonuclease E/G" evidence="6">
    <location>
        <begin position="155"/>
        <end position="287"/>
    </location>
</feature>
<evidence type="ECO:0000313" key="7">
    <source>
        <dbReference type="EMBL" id="SEK27878.1"/>
    </source>
</evidence>
<evidence type="ECO:0000259" key="6">
    <source>
        <dbReference type="Pfam" id="PF10150"/>
    </source>
</evidence>
<evidence type="ECO:0000256" key="3">
    <source>
        <dbReference type="ARBA" id="ARBA00022801"/>
    </source>
</evidence>
<dbReference type="Proteomes" id="UP000182321">
    <property type="component" value="Unassembled WGS sequence"/>
</dbReference>
<dbReference type="Pfam" id="PF10150">
    <property type="entry name" value="RNase_E_G"/>
    <property type="match status" value="1"/>
</dbReference>
<evidence type="ECO:0000256" key="4">
    <source>
        <dbReference type="ARBA" id="ARBA00022842"/>
    </source>
</evidence>
<keyword evidence="4" id="KW-0460">Magnesium</keyword>
<dbReference type="InterPro" id="IPR004659">
    <property type="entry name" value="RNase_E/G"/>
</dbReference>
<dbReference type="InterPro" id="IPR019307">
    <property type="entry name" value="RNA-bd_AU-1/RNase_E/G"/>
</dbReference>
<keyword evidence="5" id="KW-0694">RNA-binding</keyword>
<sequence>MNIKKVVITKGIYLDKELRLLVSFDENDKPVDLINLDVTKIGEVYLATVEKVLSDVDGCILKLDSNTEGYIENKKLIPDSYVTRHSDKKKVCQEDQFYVQIYQDRKGIKPYSCNFIKQEDYTENPSFINYYLEKYCNSDTEVITDMPDIHEANPSFRYYIDDSLSLWNLYGLTKLLDNICSRICHLKSGGNIVIEPTEALTVIDVNSGKNYGKQNPFEVNVEALEAAFREIRLRSISGIILIDLLKVSKAEEERLIEVANSLIDEDISRITIHGFSNLGLLEITRSKIFSTFTI</sequence>
<dbReference type="EMBL" id="FNZX01000004">
    <property type="protein sequence ID" value="SEK27878.1"/>
    <property type="molecule type" value="Genomic_DNA"/>
</dbReference>
<dbReference type="GO" id="GO:0006364">
    <property type="term" value="P:rRNA processing"/>
    <property type="evidence" value="ECO:0007669"/>
    <property type="project" value="TreeGrafter"/>
</dbReference>
<evidence type="ECO:0000256" key="2">
    <source>
        <dbReference type="ARBA" id="ARBA00022723"/>
    </source>
</evidence>
<protein>
    <submittedName>
        <fullName evidence="7">Ribonuclease G</fullName>
    </submittedName>
</protein>
<reference evidence="8" key="1">
    <citation type="submission" date="2016-10" db="EMBL/GenBank/DDBJ databases">
        <authorList>
            <person name="Varghese N."/>
        </authorList>
    </citation>
    <scope>NUCLEOTIDE SEQUENCE [LARGE SCALE GENOMIC DNA]</scope>
    <source>
        <strain evidence="8">ACV-9</strain>
    </source>
</reference>
<evidence type="ECO:0000256" key="5">
    <source>
        <dbReference type="ARBA" id="ARBA00022884"/>
    </source>
</evidence>
<dbReference type="RefSeq" id="WP_074788915.1">
    <property type="nucleotide sequence ID" value="NZ_FNZX01000004.1"/>
</dbReference>
<keyword evidence="2" id="KW-0479">Metal-binding</keyword>
<proteinExistence type="predicted"/>
<keyword evidence="8" id="KW-1185">Reference proteome</keyword>
<dbReference type="GO" id="GO:0046872">
    <property type="term" value="F:metal ion binding"/>
    <property type="evidence" value="ECO:0007669"/>
    <property type="project" value="UniProtKB-KW"/>
</dbReference>
<comment type="cofactor">
    <cofactor evidence="1">
        <name>Mg(2+)</name>
        <dbReference type="ChEBI" id="CHEBI:18420"/>
    </cofactor>
</comment>
<dbReference type="PANTHER" id="PTHR30001">
    <property type="entry name" value="RIBONUCLEASE"/>
    <property type="match status" value="1"/>
</dbReference>
<dbReference type="GO" id="GO:0005737">
    <property type="term" value="C:cytoplasm"/>
    <property type="evidence" value="ECO:0007669"/>
    <property type="project" value="TreeGrafter"/>
</dbReference>
<dbReference type="GO" id="GO:0003723">
    <property type="term" value="F:RNA binding"/>
    <property type="evidence" value="ECO:0007669"/>
    <property type="project" value="UniProtKB-KW"/>
</dbReference>
<dbReference type="PANTHER" id="PTHR30001:SF0">
    <property type="entry name" value="RIBONUCLEASE G"/>
    <property type="match status" value="1"/>
</dbReference>